<dbReference type="EMBL" id="WIGM01000106">
    <property type="protein sequence ID" value="KAF6839997.1"/>
    <property type="molecule type" value="Genomic_DNA"/>
</dbReference>
<feature type="compositionally biased region" description="Polar residues" evidence="1">
    <location>
        <begin position="31"/>
        <end position="41"/>
    </location>
</feature>
<feature type="region of interest" description="Disordered" evidence="1">
    <location>
        <begin position="1"/>
        <end position="50"/>
    </location>
</feature>
<evidence type="ECO:0000313" key="3">
    <source>
        <dbReference type="Proteomes" id="UP000639643"/>
    </source>
</evidence>
<gene>
    <name evidence="2" type="ORF">CMUS01_04091</name>
</gene>
<keyword evidence="3" id="KW-1185">Reference proteome</keyword>
<feature type="compositionally biased region" description="Polar residues" evidence="1">
    <location>
        <begin position="1"/>
        <end position="19"/>
    </location>
</feature>
<sequence>MPGRTMSNSSDVSLASTGSRSDDNCDLVMSGLNTPTQQNTGFDGFKVQVPMPPELRSPGGKFDPFVSYTFFPHCNSFMCGPILLMGAN</sequence>
<comment type="caution">
    <text evidence="2">The sequence shown here is derived from an EMBL/GenBank/DDBJ whole genome shotgun (WGS) entry which is preliminary data.</text>
</comment>
<dbReference type="OrthoDB" id="5403157at2759"/>
<protein>
    <submittedName>
        <fullName evidence="2">Uncharacterized protein</fullName>
    </submittedName>
</protein>
<reference evidence="2" key="1">
    <citation type="journal article" date="2020" name="Phytopathology">
        <title>Genome Sequence Resources of Colletotrichum truncatum, C. plurivorum, C. musicola, and C. sojae: Four Species Pathogenic to Soybean (Glycine max).</title>
        <authorList>
            <person name="Rogerio F."/>
            <person name="Boufleur T.R."/>
            <person name="Ciampi-Guillardi M."/>
            <person name="Sukno S.A."/>
            <person name="Thon M.R."/>
            <person name="Massola Junior N.S."/>
            <person name="Baroncelli R."/>
        </authorList>
    </citation>
    <scope>NUCLEOTIDE SEQUENCE</scope>
    <source>
        <strain evidence="2">LFN0074</strain>
    </source>
</reference>
<evidence type="ECO:0000313" key="2">
    <source>
        <dbReference type="EMBL" id="KAF6839997.1"/>
    </source>
</evidence>
<dbReference type="Proteomes" id="UP000639643">
    <property type="component" value="Unassembled WGS sequence"/>
</dbReference>
<dbReference type="AlphaFoldDB" id="A0A8H6NP59"/>
<accession>A0A8H6NP59</accession>
<proteinExistence type="predicted"/>
<name>A0A8H6NP59_9PEZI</name>
<evidence type="ECO:0000256" key="1">
    <source>
        <dbReference type="SAM" id="MobiDB-lite"/>
    </source>
</evidence>
<organism evidence="2 3">
    <name type="scientific">Colletotrichum musicola</name>
    <dbReference type="NCBI Taxonomy" id="2175873"/>
    <lineage>
        <taxon>Eukaryota</taxon>
        <taxon>Fungi</taxon>
        <taxon>Dikarya</taxon>
        <taxon>Ascomycota</taxon>
        <taxon>Pezizomycotina</taxon>
        <taxon>Sordariomycetes</taxon>
        <taxon>Hypocreomycetidae</taxon>
        <taxon>Glomerellales</taxon>
        <taxon>Glomerellaceae</taxon>
        <taxon>Colletotrichum</taxon>
        <taxon>Colletotrichum orchidearum species complex</taxon>
    </lineage>
</organism>